<keyword evidence="4" id="KW-1185">Reference proteome</keyword>
<evidence type="ECO:0000256" key="1">
    <source>
        <dbReference type="ARBA" id="ARBA00023125"/>
    </source>
</evidence>
<gene>
    <name evidence="3" type="ORF">EII33_02225</name>
</gene>
<evidence type="ECO:0000313" key="4">
    <source>
        <dbReference type="Proteomes" id="UP000279562"/>
    </source>
</evidence>
<protein>
    <submittedName>
        <fullName evidence="3">DNA-binding protein</fullName>
    </submittedName>
</protein>
<dbReference type="EMBL" id="RQYF01000005">
    <property type="protein sequence ID" value="RRD92920.1"/>
    <property type="molecule type" value="Genomic_DNA"/>
</dbReference>
<evidence type="ECO:0000313" key="3">
    <source>
        <dbReference type="EMBL" id="RRD92920.1"/>
    </source>
</evidence>
<dbReference type="InterPro" id="IPR041607">
    <property type="entry name" value="HU-HIG"/>
</dbReference>
<feature type="domain" description="HU" evidence="2">
    <location>
        <begin position="2"/>
        <end position="124"/>
    </location>
</feature>
<dbReference type="NCBIfam" id="TIGR01201">
    <property type="entry name" value="HU_rel"/>
    <property type="match status" value="1"/>
</dbReference>
<sequence length="208" mass="23551">MAEYQMQELTLPNEDGKKVLYPRMRIQGQTDLKRLAESMSFATTFASAEIIGVIRLLTKTMAWEMAQGHSVKIDGLGIFTPSLGLREGVERESGEAEGTRRNAASIRVKDINFRADKELVDETALNCTLERSARKFRRSSGRYTPEQRLKLAQELLNQRPTMTVGDYCALTGLLRDAAARELKRWADMPDSGIGHTGRRSHKMYIKRE</sequence>
<dbReference type="SUPFAM" id="SSF47729">
    <property type="entry name" value="IHF-like DNA-binding proteins"/>
    <property type="match status" value="1"/>
</dbReference>
<organism evidence="3 4">
    <name type="scientific">Prevotella heparinolytica</name>
    <dbReference type="NCBI Taxonomy" id="28113"/>
    <lineage>
        <taxon>Bacteria</taxon>
        <taxon>Pseudomonadati</taxon>
        <taxon>Bacteroidota</taxon>
        <taxon>Bacteroidia</taxon>
        <taxon>Bacteroidales</taxon>
        <taxon>Bacteroidaceae</taxon>
        <taxon>Bacteroides</taxon>
    </lineage>
</organism>
<comment type="caution">
    <text evidence="3">The sequence shown here is derived from an EMBL/GenBank/DDBJ whole genome shotgun (WGS) entry which is preliminary data.</text>
</comment>
<reference evidence="3 4" key="1">
    <citation type="submission" date="2018-11" db="EMBL/GenBank/DDBJ databases">
        <title>Genomes From Bacteria Associated with the Canine Oral Cavity: a Test Case for Automated Genome-Based Taxonomic Assignment.</title>
        <authorList>
            <person name="Coil D.A."/>
            <person name="Jospin G."/>
            <person name="Darling A.E."/>
            <person name="Wallis C."/>
            <person name="Davis I.J."/>
            <person name="Harris S."/>
            <person name="Eisen J.A."/>
            <person name="Holcombe L.J."/>
            <person name="O'Flynn C."/>
        </authorList>
    </citation>
    <scope>NUCLEOTIDE SEQUENCE [LARGE SCALE GENOMIC DNA]</scope>
    <source>
        <strain evidence="3 4">OH1047_COT-310</strain>
    </source>
</reference>
<dbReference type="InterPro" id="IPR010992">
    <property type="entry name" value="IHF-like_DNA-bd_dom_sf"/>
</dbReference>
<dbReference type="RefSeq" id="WP_125238344.1">
    <property type="nucleotide sequence ID" value="NZ_RQYF01000005.1"/>
</dbReference>
<dbReference type="InterPro" id="IPR005902">
    <property type="entry name" value="HU_DNA-bd_put"/>
</dbReference>
<evidence type="ECO:0000259" key="2">
    <source>
        <dbReference type="Pfam" id="PF18291"/>
    </source>
</evidence>
<accession>A0A3P2AFF6</accession>
<dbReference type="AlphaFoldDB" id="A0A3P2AFF6"/>
<proteinExistence type="predicted"/>
<name>A0A3P2AFF6_9BACE</name>
<dbReference type="Pfam" id="PF18291">
    <property type="entry name" value="HU-HIG"/>
    <property type="match status" value="1"/>
</dbReference>
<dbReference type="Proteomes" id="UP000279562">
    <property type="component" value="Unassembled WGS sequence"/>
</dbReference>
<dbReference type="GO" id="GO:0003677">
    <property type="term" value="F:DNA binding"/>
    <property type="evidence" value="ECO:0007669"/>
    <property type="project" value="UniProtKB-KW"/>
</dbReference>
<keyword evidence="1 3" id="KW-0238">DNA-binding</keyword>